<comment type="caution">
    <text evidence="9">The sequence shown here is derived from an EMBL/GenBank/DDBJ whole genome shotgun (WGS) entry which is preliminary data.</text>
</comment>
<dbReference type="NCBIfam" id="TIGR00756">
    <property type="entry name" value="PPR"/>
    <property type="match status" value="8"/>
</dbReference>
<dbReference type="EMBL" id="JADCNM010000013">
    <property type="protein sequence ID" value="KAG0456487.1"/>
    <property type="molecule type" value="Genomic_DNA"/>
</dbReference>
<keyword evidence="10" id="KW-1185">Reference proteome</keyword>
<evidence type="ECO:0000256" key="4">
    <source>
        <dbReference type="ARBA" id="ARBA00022737"/>
    </source>
</evidence>
<dbReference type="OrthoDB" id="1921722at2759"/>
<sequence length="871" mass="97713">MAVSANARPNALLTSCFLPLSSKITIPKAFNFFSCPAKSHLFLQNVKELYAISPTSTSSSTPYLNREICCLCLNGDLERALDLLNSSGKSPLEEETYIALLQLCERRREASKGSQVYSHISSLDIHLSLHLGNALLSLFVRVRELLIAWTVFGKMVERDVFSWNIMLGGYGKFGYFEEALSLYYRMLWAGIRPDVYTFPCVLRTCGAMHALDRGREIHTHVIRFSFYSEVGVLNALITMYGKCGCYQYARRVFDDMPVRDCISWNAMLSGYFDNSEHGQGFDLFLIMQNCSVEPDLVTMTSVISASGFLPDTRLGREIHGYAIKKGFGIDTSLYNSLIQMYACFGNLKEAEKLFLRMKSKDVISWTAMMSGYERNGSPEVALRLYKQMKAEHVSPDEITIATVLSACTSSGHIEVGIELQELARKEGLIPYAIIGNALLDMYSKSSCIDKALEIFRSMPERDVISWNCIISGFRINQRSFEALAFFRKMLVEVKPNSITLVAAMAACASLGALMSGKEIHAQALRNDLSFQDFLPNSILDLYVKCGKMEYAWRQFNLHEEKDVVSWNIMLTGYARLGHGELAIADFNRMEGEGIKPNDITFLALLCACGRSGMVTQGRNYFASMSSKYGITPNRRHYACMVDLLGRAGYLEEAHSFIKDMPIKPDIAVWGALLNACKIHKNIELGELSSKFIFQSGSISVGYYVLLCNFYATCGMWDKVARTRKLMRKKGLIVDPGCSWIEAKGTIHAFLTSDVSHPRIKEINTVLSNLYDRLKSSSIDFLVQGIPNNVDASKADIFCGHSERLAIAFGLISSTPGTPIRVTKNLYMCKSCHDVVKGISKIIRREIIIRDIEQFHQFKDGNCSCLDDGYWV</sequence>
<reference evidence="10 11" key="1">
    <citation type="journal article" date="2020" name="Nat. Food">
        <title>A phased Vanilla planifolia genome enables genetic improvement of flavour and production.</title>
        <authorList>
            <person name="Hasing T."/>
            <person name="Tang H."/>
            <person name="Brym M."/>
            <person name="Khazi F."/>
            <person name="Huang T."/>
            <person name="Chambers A.H."/>
        </authorList>
    </citation>
    <scope>NUCLEOTIDE SEQUENCE [LARGE SCALE GENOMIC DNA]</scope>
    <source>
        <tissue evidence="9">Leaf</tissue>
    </source>
</reference>
<keyword evidence="5" id="KW-0809">Transit peptide</keyword>
<evidence type="ECO:0000313" key="11">
    <source>
        <dbReference type="Proteomes" id="UP000639772"/>
    </source>
</evidence>
<evidence type="ECO:0000313" key="10">
    <source>
        <dbReference type="Proteomes" id="UP000636800"/>
    </source>
</evidence>
<dbReference type="GO" id="GO:0003723">
    <property type="term" value="F:RNA binding"/>
    <property type="evidence" value="ECO:0007669"/>
    <property type="project" value="InterPro"/>
</dbReference>
<evidence type="ECO:0000256" key="3">
    <source>
        <dbReference type="ARBA" id="ARBA00022640"/>
    </source>
</evidence>
<protein>
    <recommendedName>
        <fullName evidence="7">DYW domain-containing protein</fullName>
    </recommendedName>
</protein>
<feature type="repeat" description="PPR" evidence="6">
    <location>
        <begin position="159"/>
        <end position="193"/>
    </location>
</feature>
<keyword evidence="3" id="KW-0934">Plastid</keyword>
<dbReference type="FunFam" id="1.25.40.10:FF:000073">
    <property type="entry name" value="Pentatricopeptide repeat-containing protein chloroplastic"/>
    <property type="match status" value="1"/>
</dbReference>
<feature type="repeat" description="PPR" evidence="6">
    <location>
        <begin position="361"/>
        <end position="395"/>
    </location>
</feature>
<evidence type="ECO:0000256" key="2">
    <source>
        <dbReference type="ARBA" id="ARBA00022528"/>
    </source>
</evidence>
<dbReference type="PANTHER" id="PTHR24015">
    <property type="entry name" value="OS07G0578800 PROTEIN-RELATED"/>
    <property type="match status" value="1"/>
</dbReference>
<feature type="repeat" description="PPR" evidence="6">
    <location>
        <begin position="330"/>
        <end position="360"/>
    </location>
</feature>
<dbReference type="PROSITE" id="PS51375">
    <property type="entry name" value="PPR"/>
    <property type="match status" value="5"/>
</dbReference>
<dbReference type="FunFam" id="1.25.40.10:FF:000395">
    <property type="entry name" value="Pentatricopeptide repeat-containing protein chloroplastic"/>
    <property type="match status" value="1"/>
</dbReference>
<dbReference type="Pfam" id="PF13041">
    <property type="entry name" value="PPR_2"/>
    <property type="match status" value="4"/>
</dbReference>
<evidence type="ECO:0000256" key="1">
    <source>
        <dbReference type="ARBA" id="ARBA00004229"/>
    </source>
</evidence>
<name>A0A835UCF6_VANPL</name>
<dbReference type="GO" id="GO:0009451">
    <property type="term" value="P:RNA modification"/>
    <property type="evidence" value="ECO:0007669"/>
    <property type="project" value="InterPro"/>
</dbReference>
<accession>A0A835UCF6</accession>
<proteinExistence type="predicted"/>
<dbReference type="EMBL" id="JADCNL010000013">
    <property type="protein sequence ID" value="KAG0455310.1"/>
    <property type="molecule type" value="Genomic_DNA"/>
</dbReference>
<dbReference type="InterPro" id="IPR011990">
    <property type="entry name" value="TPR-like_helical_dom_sf"/>
</dbReference>
<feature type="repeat" description="PPR" evidence="6">
    <location>
        <begin position="562"/>
        <end position="596"/>
    </location>
</feature>
<dbReference type="Pfam" id="PF14432">
    <property type="entry name" value="DYW_deaminase"/>
    <property type="match status" value="1"/>
</dbReference>
<feature type="domain" description="DYW" evidence="7">
    <location>
        <begin position="790"/>
        <end position="866"/>
    </location>
</feature>
<dbReference type="InterPro" id="IPR046960">
    <property type="entry name" value="PPR_At4g14850-like_plant"/>
</dbReference>
<evidence type="ECO:0000313" key="9">
    <source>
        <dbReference type="EMBL" id="KAG0456487.1"/>
    </source>
</evidence>
<evidence type="ECO:0000313" key="8">
    <source>
        <dbReference type="EMBL" id="KAG0455310.1"/>
    </source>
</evidence>
<dbReference type="Gene3D" id="1.25.40.10">
    <property type="entry name" value="Tetratricopeptide repeat domain"/>
    <property type="match status" value="5"/>
</dbReference>
<evidence type="ECO:0000259" key="7">
    <source>
        <dbReference type="Pfam" id="PF14432"/>
    </source>
</evidence>
<dbReference type="InterPro" id="IPR002885">
    <property type="entry name" value="PPR_rpt"/>
</dbReference>
<comment type="subcellular location">
    <subcellularLocation>
        <location evidence="1">Plastid</location>
        <location evidence="1">Chloroplast</location>
    </subcellularLocation>
</comment>
<dbReference type="GO" id="GO:0009507">
    <property type="term" value="C:chloroplast"/>
    <property type="evidence" value="ECO:0007669"/>
    <property type="project" value="UniProtKB-SubCell"/>
</dbReference>
<dbReference type="Proteomes" id="UP000639772">
    <property type="component" value="Chromosome 13"/>
</dbReference>
<dbReference type="Pfam" id="PF20431">
    <property type="entry name" value="E_motif"/>
    <property type="match status" value="1"/>
</dbReference>
<dbReference type="Proteomes" id="UP000636800">
    <property type="component" value="Chromosome 13"/>
</dbReference>
<evidence type="ECO:0000256" key="5">
    <source>
        <dbReference type="ARBA" id="ARBA00022946"/>
    </source>
</evidence>
<dbReference type="FunFam" id="1.25.40.10:FF:000344">
    <property type="entry name" value="Pentatricopeptide repeat-containing protein"/>
    <property type="match status" value="1"/>
</dbReference>
<dbReference type="FunFam" id="1.25.40.10:FF:000776">
    <property type="entry name" value="Pentatricopeptide repeat-containing protein At3g13880"/>
    <property type="match status" value="1"/>
</dbReference>
<dbReference type="Pfam" id="PF01535">
    <property type="entry name" value="PPR"/>
    <property type="match status" value="3"/>
</dbReference>
<feature type="repeat" description="PPR" evidence="6">
    <location>
        <begin position="260"/>
        <end position="294"/>
    </location>
</feature>
<evidence type="ECO:0000256" key="6">
    <source>
        <dbReference type="PROSITE-ProRule" id="PRU00708"/>
    </source>
</evidence>
<dbReference type="InterPro" id="IPR046848">
    <property type="entry name" value="E_motif"/>
</dbReference>
<dbReference type="PANTHER" id="PTHR24015:SF156">
    <property type="entry name" value="OS05G0574800 PROTEIN"/>
    <property type="match status" value="1"/>
</dbReference>
<gene>
    <name evidence="9" type="ORF">HPP92_024275</name>
    <name evidence="8" type="ORF">HPP92_024602</name>
</gene>
<keyword evidence="2" id="KW-0150">Chloroplast</keyword>
<keyword evidence="4" id="KW-0677">Repeat</keyword>
<dbReference type="InterPro" id="IPR032867">
    <property type="entry name" value="DYW_dom"/>
</dbReference>
<dbReference type="GO" id="GO:0008270">
    <property type="term" value="F:zinc ion binding"/>
    <property type="evidence" value="ECO:0007669"/>
    <property type="project" value="InterPro"/>
</dbReference>
<organism evidence="9 11">
    <name type="scientific">Vanilla planifolia</name>
    <name type="common">Vanilla</name>
    <dbReference type="NCBI Taxonomy" id="51239"/>
    <lineage>
        <taxon>Eukaryota</taxon>
        <taxon>Viridiplantae</taxon>
        <taxon>Streptophyta</taxon>
        <taxon>Embryophyta</taxon>
        <taxon>Tracheophyta</taxon>
        <taxon>Spermatophyta</taxon>
        <taxon>Magnoliopsida</taxon>
        <taxon>Liliopsida</taxon>
        <taxon>Asparagales</taxon>
        <taxon>Orchidaceae</taxon>
        <taxon>Vanilloideae</taxon>
        <taxon>Vanilleae</taxon>
        <taxon>Vanilla</taxon>
    </lineage>
</organism>
<dbReference type="AlphaFoldDB" id="A0A835UCF6"/>